<gene>
    <name evidence="2" type="ORF">FD01_GL002460</name>
</gene>
<organism evidence="2 3">
    <name type="scientific">Lacticaseibacillus manihotivorans DSM 13343 = JCM 12514</name>
    <dbReference type="NCBI Taxonomy" id="1423769"/>
    <lineage>
        <taxon>Bacteria</taxon>
        <taxon>Bacillati</taxon>
        <taxon>Bacillota</taxon>
        <taxon>Bacilli</taxon>
        <taxon>Lactobacillales</taxon>
        <taxon>Lactobacillaceae</taxon>
        <taxon>Lacticaseibacillus</taxon>
    </lineage>
</organism>
<proteinExistence type="predicted"/>
<feature type="transmembrane region" description="Helical" evidence="1">
    <location>
        <begin position="176"/>
        <end position="194"/>
    </location>
</feature>
<keyword evidence="1" id="KW-0812">Transmembrane</keyword>
<keyword evidence="1" id="KW-1133">Transmembrane helix</keyword>
<accession>A0A0R1Q565</accession>
<name>A0A0R1Q565_9LACO</name>
<reference evidence="2 3" key="1">
    <citation type="journal article" date="2015" name="Genome Announc.">
        <title>Expanding the biotechnology potential of lactobacilli through comparative genomics of 213 strains and associated genera.</title>
        <authorList>
            <person name="Sun Z."/>
            <person name="Harris H.M."/>
            <person name="McCann A."/>
            <person name="Guo C."/>
            <person name="Argimon S."/>
            <person name="Zhang W."/>
            <person name="Yang X."/>
            <person name="Jeffery I.B."/>
            <person name="Cooney J.C."/>
            <person name="Kagawa T.F."/>
            <person name="Liu W."/>
            <person name="Song Y."/>
            <person name="Salvetti E."/>
            <person name="Wrobel A."/>
            <person name="Rasinkangas P."/>
            <person name="Parkhill J."/>
            <person name="Rea M.C."/>
            <person name="O'Sullivan O."/>
            <person name="Ritari J."/>
            <person name="Douillard F.P."/>
            <person name="Paul Ross R."/>
            <person name="Yang R."/>
            <person name="Briner A.E."/>
            <person name="Felis G.E."/>
            <person name="de Vos W.M."/>
            <person name="Barrangou R."/>
            <person name="Klaenhammer T.R."/>
            <person name="Caufield P.W."/>
            <person name="Cui Y."/>
            <person name="Zhang H."/>
            <person name="O'Toole P.W."/>
        </authorList>
    </citation>
    <scope>NUCLEOTIDE SEQUENCE [LARGE SCALE GENOMIC DNA]</scope>
    <source>
        <strain evidence="2 3">DSM 13343</strain>
    </source>
</reference>
<dbReference type="EMBL" id="AZEU01000289">
    <property type="protein sequence ID" value="KRL39673.1"/>
    <property type="molecule type" value="Genomic_DNA"/>
</dbReference>
<keyword evidence="1" id="KW-0472">Membrane</keyword>
<dbReference type="PATRIC" id="fig|1423769.4.peg.2657"/>
<dbReference type="Proteomes" id="UP000051790">
    <property type="component" value="Unassembled WGS sequence"/>
</dbReference>
<keyword evidence="3" id="KW-1185">Reference proteome</keyword>
<protein>
    <submittedName>
        <fullName evidence="2">Uncharacterized protein</fullName>
    </submittedName>
</protein>
<evidence type="ECO:0000313" key="2">
    <source>
        <dbReference type="EMBL" id="KRL39673.1"/>
    </source>
</evidence>
<comment type="caution">
    <text evidence="2">The sequence shown here is derived from an EMBL/GenBank/DDBJ whole genome shotgun (WGS) entry which is preliminary data.</text>
</comment>
<dbReference type="InterPro" id="IPR025671">
    <property type="entry name" value="HXXEE"/>
</dbReference>
<dbReference type="RefSeq" id="WP_054719118.1">
    <property type="nucleotide sequence ID" value="NZ_AZEU01000289.1"/>
</dbReference>
<dbReference type="Pfam" id="PF13787">
    <property type="entry name" value="HXXEE"/>
    <property type="match status" value="1"/>
</dbReference>
<feature type="transmembrane region" description="Helical" evidence="1">
    <location>
        <begin position="40"/>
        <end position="67"/>
    </location>
</feature>
<dbReference type="AlphaFoldDB" id="A0A0R1Q565"/>
<feature type="transmembrane region" description="Helical" evidence="1">
    <location>
        <begin position="12"/>
        <end position="34"/>
    </location>
</feature>
<dbReference type="OrthoDB" id="2591569at2"/>
<evidence type="ECO:0000313" key="3">
    <source>
        <dbReference type="Proteomes" id="UP000051790"/>
    </source>
</evidence>
<sequence length="221" mass="25155">MSKPMQIWFKIWLCIISFLAGGTFFTAVTAGGWMPWQQRIIGVFLAILVIHIIEEGTLPGGFFYMYNTLFNPDNKLYDRYPINRFSEMIENFLSVVACTICFWSFPNTLTVILWFAVCLVEIPGHLVTGLKTKHALEAKGKIKKTIYNPGLVSDMLGFLPMAIVMLYKLVRSGTTWIQWIGGIILGVVMMLLCIQIPDKVFMNKNTRPFSRQLSTKITIPT</sequence>
<evidence type="ECO:0000256" key="1">
    <source>
        <dbReference type="SAM" id="Phobius"/>
    </source>
</evidence>
<feature type="transmembrane region" description="Helical" evidence="1">
    <location>
        <begin position="88"/>
        <end position="105"/>
    </location>
</feature>